<keyword evidence="2" id="KW-0812">Transmembrane</keyword>
<dbReference type="RefSeq" id="WP_169602745.1">
    <property type="nucleotide sequence ID" value="NZ_CP046565.1"/>
</dbReference>
<dbReference type="GO" id="GO:0042834">
    <property type="term" value="F:peptidoglycan binding"/>
    <property type="evidence" value="ECO:0007669"/>
    <property type="project" value="InterPro"/>
</dbReference>
<keyword evidence="2" id="KW-0472">Membrane</keyword>
<feature type="compositionally biased region" description="Low complexity" evidence="1">
    <location>
        <begin position="131"/>
        <end position="158"/>
    </location>
</feature>
<dbReference type="AlphaFoldDB" id="A0A858Q6F8"/>
<dbReference type="GO" id="GO:0030428">
    <property type="term" value="C:cell septum"/>
    <property type="evidence" value="ECO:0007669"/>
    <property type="project" value="TreeGrafter"/>
</dbReference>
<reference evidence="5" key="1">
    <citation type="submission" date="2019-12" db="EMBL/GenBank/DDBJ databases">
        <authorList>
            <person name="Awala S.I."/>
            <person name="Rhee S.K."/>
        </authorList>
    </citation>
    <scope>NUCLEOTIDE SEQUENCE [LARGE SCALE GENOMIC DNA]</scope>
    <source>
        <strain evidence="5">IM1</strain>
    </source>
</reference>
<feature type="region of interest" description="Disordered" evidence="1">
    <location>
        <begin position="29"/>
        <end position="191"/>
    </location>
</feature>
<dbReference type="Gene3D" id="3.30.70.1070">
    <property type="entry name" value="Sporulation related repeat"/>
    <property type="match status" value="1"/>
</dbReference>
<feature type="compositionally biased region" description="Basic and acidic residues" evidence="1">
    <location>
        <begin position="29"/>
        <end position="39"/>
    </location>
</feature>
<gene>
    <name evidence="4" type="ORF">GNH96_05470</name>
</gene>
<evidence type="ECO:0000313" key="4">
    <source>
        <dbReference type="EMBL" id="QJD29462.1"/>
    </source>
</evidence>
<dbReference type="InterPro" id="IPR052521">
    <property type="entry name" value="Cell_div_SPOR-domain"/>
</dbReference>
<protein>
    <submittedName>
        <fullName evidence="4">SPOR domain-containing protein</fullName>
    </submittedName>
</protein>
<dbReference type="PANTHER" id="PTHR38687:SF1">
    <property type="entry name" value="CELL DIVISION PROTEIN DEDD"/>
    <property type="match status" value="1"/>
</dbReference>
<dbReference type="SUPFAM" id="SSF110997">
    <property type="entry name" value="Sporulation related repeat"/>
    <property type="match status" value="1"/>
</dbReference>
<evidence type="ECO:0000256" key="1">
    <source>
        <dbReference type="SAM" id="MobiDB-lite"/>
    </source>
</evidence>
<dbReference type="InterPro" id="IPR007730">
    <property type="entry name" value="SPOR-like_dom"/>
</dbReference>
<feature type="compositionally biased region" description="Acidic residues" evidence="1">
    <location>
        <begin position="115"/>
        <end position="130"/>
    </location>
</feature>
<dbReference type="KEGG" id="metu:GNH96_05470"/>
<evidence type="ECO:0000256" key="2">
    <source>
        <dbReference type="SAM" id="Phobius"/>
    </source>
</evidence>
<dbReference type="PROSITE" id="PS51724">
    <property type="entry name" value="SPOR"/>
    <property type="match status" value="1"/>
</dbReference>
<accession>A0A858Q6F8</accession>
<organism evidence="4 5">
    <name type="scientific">Methylococcus geothermalis</name>
    <dbReference type="NCBI Taxonomy" id="2681310"/>
    <lineage>
        <taxon>Bacteria</taxon>
        <taxon>Pseudomonadati</taxon>
        <taxon>Pseudomonadota</taxon>
        <taxon>Gammaproteobacteria</taxon>
        <taxon>Methylococcales</taxon>
        <taxon>Methylococcaceae</taxon>
        <taxon>Methylococcus</taxon>
    </lineage>
</organism>
<proteinExistence type="predicted"/>
<dbReference type="Pfam" id="PF05036">
    <property type="entry name" value="SPOR"/>
    <property type="match status" value="1"/>
</dbReference>
<feature type="transmembrane region" description="Helical" evidence="2">
    <location>
        <begin position="9"/>
        <end position="27"/>
    </location>
</feature>
<dbReference type="InterPro" id="IPR036680">
    <property type="entry name" value="SPOR-like_sf"/>
</dbReference>
<dbReference type="PANTHER" id="PTHR38687">
    <property type="entry name" value="CELL DIVISION PROTEIN DEDD-RELATED"/>
    <property type="match status" value="1"/>
</dbReference>
<feature type="domain" description="SPOR" evidence="3">
    <location>
        <begin position="193"/>
        <end position="273"/>
    </location>
</feature>
<keyword evidence="2" id="KW-1133">Transmembrane helix</keyword>
<name>A0A858Q6F8_9GAMM</name>
<dbReference type="Proteomes" id="UP000503004">
    <property type="component" value="Chromosome"/>
</dbReference>
<evidence type="ECO:0000313" key="5">
    <source>
        <dbReference type="Proteomes" id="UP000503004"/>
    </source>
</evidence>
<dbReference type="EMBL" id="CP046565">
    <property type="protein sequence ID" value="QJD29462.1"/>
    <property type="molecule type" value="Genomic_DNA"/>
</dbReference>
<keyword evidence="5" id="KW-1185">Reference proteome</keyword>
<dbReference type="GO" id="GO:0032153">
    <property type="term" value="C:cell division site"/>
    <property type="evidence" value="ECO:0007669"/>
    <property type="project" value="TreeGrafter"/>
</dbReference>
<evidence type="ECO:0000259" key="3">
    <source>
        <dbReference type="PROSITE" id="PS51724"/>
    </source>
</evidence>
<sequence>MDEQLKRRLIGATVIVAFAVIFVPMLFDEKPDEPSRAEVGEIPPMPKDMEEQPVELPRSVDEVATAEPVEAEGAHRIIPITGGENGAGGEGAAQPSPAAKRGAAPQKEKPGQTAEPEEAPADAWVEEDMSPAEAAPTVKPTAKPAAPKKMPAATAPPAESKPPTEKANKPQAKAMPAEPPVRKPENAPLATPAAGSSVWLVQAGSFVEEANAKALVEKLRQNKLSAYAETVRGSTGKVTYRVRIGPEPDKAKAEQALRQLESVAGIRGYLVPSRAR</sequence>
<dbReference type="GO" id="GO:0032506">
    <property type="term" value="P:cytokinetic process"/>
    <property type="evidence" value="ECO:0007669"/>
    <property type="project" value="TreeGrafter"/>
</dbReference>